<gene>
    <name evidence="7" type="ORF">KIN_41420</name>
</gene>
<dbReference type="PANTHER" id="PTHR46577:SF1">
    <property type="entry name" value="HTH-TYPE TRANSCRIPTIONAL REGULATORY PROTEIN GABR"/>
    <property type="match status" value="1"/>
</dbReference>
<dbReference type="InterPro" id="IPR036390">
    <property type="entry name" value="WH_DNA-bd_sf"/>
</dbReference>
<evidence type="ECO:0000313" key="7">
    <source>
        <dbReference type="EMBL" id="GFE67068.1"/>
    </source>
</evidence>
<dbReference type="CDD" id="cd00609">
    <property type="entry name" value="AAT_like"/>
    <property type="match status" value="1"/>
</dbReference>
<dbReference type="GO" id="GO:0003700">
    <property type="term" value="F:DNA-binding transcription factor activity"/>
    <property type="evidence" value="ECO:0007669"/>
    <property type="project" value="InterPro"/>
</dbReference>
<dbReference type="InterPro" id="IPR004839">
    <property type="entry name" value="Aminotransferase_I/II_large"/>
</dbReference>
<dbReference type="GO" id="GO:0030170">
    <property type="term" value="F:pyridoxal phosphate binding"/>
    <property type="evidence" value="ECO:0007669"/>
    <property type="project" value="InterPro"/>
</dbReference>
<dbReference type="RefSeq" id="WP_159810698.1">
    <property type="nucleotide sequence ID" value="NZ_BLJE01000007.1"/>
</dbReference>
<dbReference type="SMART" id="SM00345">
    <property type="entry name" value="HTH_GNTR"/>
    <property type="match status" value="1"/>
</dbReference>
<dbReference type="Gene3D" id="1.10.10.10">
    <property type="entry name" value="Winged helix-like DNA-binding domain superfamily/Winged helix DNA-binding domain"/>
    <property type="match status" value="1"/>
</dbReference>
<keyword evidence="2" id="KW-0663">Pyridoxal phosphate</keyword>
<accession>A0A6N6JNN3</accession>
<name>A0A6N6JNN3_9RHOB</name>
<dbReference type="PROSITE" id="PS50949">
    <property type="entry name" value="HTH_GNTR"/>
    <property type="match status" value="1"/>
</dbReference>
<dbReference type="PANTHER" id="PTHR46577">
    <property type="entry name" value="HTH-TYPE TRANSCRIPTIONAL REGULATORY PROTEIN GABR"/>
    <property type="match status" value="1"/>
</dbReference>
<dbReference type="EMBL" id="BLJE01000007">
    <property type="protein sequence ID" value="GFE67068.1"/>
    <property type="molecule type" value="Genomic_DNA"/>
</dbReference>
<evidence type="ECO:0000256" key="1">
    <source>
        <dbReference type="ARBA" id="ARBA00005384"/>
    </source>
</evidence>
<dbReference type="InterPro" id="IPR015424">
    <property type="entry name" value="PyrdxlP-dep_Trfase"/>
</dbReference>
<dbReference type="AlphaFoldDB" id="A0A6N6JNN3"/>
<evidence type="ECO:0000256" key="5">
    <source>
        <dbReference type="ARBA" id="ARBA00023163"/>
    </source>
</evidence>
<feature type="domain" description="HTH gntR-type" evidence="6">
    <location>
        <begin position="37"/>
        <end position="105"/>
    </location>
</feature>
<dbReference type="Pfam" id="PF00392">
    <property type="entry name" value="GntR"/>
    <property type="match status" value="1"/>
</dbReference>
<evidence type="ECO:0000256" key="4">
    <source>
        <dbReference type="ARBA" id="ARBA00023125"/>
    </source>
</evidence>
<comment type="similarity">
    <text evidence="1">In the C-terminal section; belongs to the class-I pyridoxal-phosphate-dependent aminotransferase family.</text>
</comment>
<proteinExistence type="inferred from homology"/>
<dbReference type="InterPro" id="IPR000524">
    <property type="entry name" value="Tscrpt_reg_HTH_GntR"/>
</dbReference>
<dbReference type="GO" id="GO:0003677">
    <property type="term" value="F:DNA binding"/>
    <property type="evidence" value="ECO:0007669"/>
    <property type="project" value="UniProtKB-KW"/>
</dbReference>
<dbReference type="Gene3D" id="3.40.640.10">
    <property type="entry name" value="Type I PLP-dependent aspartate aminotransferase-like (Major domain)"/>
    <property type="match status" value="1"/>
</dbReference>
<keyword evidence="3" id="KW-0805">Transcription regulation</keyword>
<dbReference type="InterPro" id="IPR036388">
    <property type="entry name" value="WH-like_DNA-bd_sf"/>
</dbReference>
<dbReference type="Pfam" id="PF00155">
    <property type="entry name" value="Aminotran_1_2"/>
    <property type="match status" value="1"/>
</dbReference>
<evidence type="ECO:0000256" key="2">
    <source>
        <dbReference type="ARBA" id="ARBA00022898"/>
    </source>
</evidence>
<dbReference type="InterPro" id="IPR051446">
    <property type="entry name" value="HTH_trans_reg/aminotransferase"/>
</dbReference>
<dbReference type="InterPro" id="IPR015421">
    <property type="entry name" value="PyrdxlP-dep_Trfase_major"/>
</dbReference>
<dbReference type="Proteomes" id="UP000436822">
    <property type="component" value="Unassembled WGS sequence"/>
</dbReference>
<dbReference type="SUPFAM" id="SSF46785">
    <property type="entry name" value="Winged helix' DNA-binding domain"/>
    <property type="match status" value="1"/>
</dbReference>
<organism evidence="7 8">
    <name type="scientific">Litoreibacter roseus</name>
    <dbReference type="NCBI Taxonomy" id="2601869"/>
    <lineage>
        <taxon>Bacteria</taxon>
        <taxon>Pseudomonadati</taxon>
        <taxon>Pseudomonadota</taxon>
        <taxon>Alphaproteobacteria</taxon>
        <taxon>Rhodobacterales</taxon>
        <taxon>Roseobacteraceae</taxon>
        <taxon>Litoreibacter</taxon>
    </lineage>
</organism>
<keyword evidence="8" id="KW-1185">Reference proteome</keyword>
<dbReference type="PRINTS" id="PR00035">
    <property type="entry name" value="HTHGNTR"/>
</dbReference>
<keyword evidence="5" id="KW-0804">Transcription</keyword>
<dbReference type="SUPFAM" id="SSF53383">
    <property type="entry name" value="PLP-dependent transferases"/>
    <property type="match status" value="1"/>
</dbReference>
<evidence type="ECO:0000256" key="3">
    <source>
        <dbReference type="ARBA" id="ARBA00023015"/>
    </source>
</evidence>
<keyword evidence="4" id="KW-0238">DNA-binding</keyword>
<sequence>MFRVAINIERIPDLSEQYDTMTEAFLDDLLLDRAARETLAAQLAGELRKIIVAGTLSAGSKLPSSRVLSKQLSVGRNVVTEAYDALISEGLVDSIHGAGSFVAEGSNSTASNPRRHPRSVFSEATRVLLQRADAWALPDPHLALTPGIPALDEFPTDQWSRCLSKALRTRPSDYVLDTDTRGLLALREAIAAHVGPARGISCHPEQIIVLSSARQAFEIVTRLFSDPGDTVLVENPGFVEAREIALALGRRIQPCPVDTTGIQLPQGEGSAKLAFLTPTHQYPTGQKMPPKRMLEVIKECRDNSVIIVEDDYDGEFHHYGKPSRALAAQDELVSAIHIGTFSKSMFPGLRLAYVIVPYDCAPAFGQMRGLLDGQPSTVLQAGMAEFIRSGNYARHLRRMRKLYAARKAALLETVQHFASDVLDPISSNSGLHLCFRASQQIDDTAVVRSLRQSKIGATALSGYHVERINADHGLVLGFGNTSEKTYAKHITTIANALKVAL</sequence>
<dbReference type="OrthoDB" id="9808770at2"/>
<evidence type="ECO:0000313" key="8">
    <source>
        <dbReference type="Proteomes" id="UP000436822"/>
    </source>
</evidence>
<comment type="caution">
    <text evidence="7">The sequence shown here is derived from an EMBL/GenBank/DDBJ whole genome shotgun (WGS) entry which is preliminary data.</text>
</comment>
<protein>
    <submittedName>
        <fullName evidence="7">GntR family transcriptional regulator</fullName>
    </submittedName>
</protein>
<dbReference type="CDD" id="cd07377">
    <property type="entry name" value="WHTH_GntR"/>
    <property type="match status" value="1"/>
</dbReference>
<evidence type="ECO:0000259" key="6">
    <source>
        <dbReference type="PROSITE" id="PS50949"/>
    </source>
</evidence>
<reference evidence="7 8" key="1">
    <citation type="submission" date="2019-12" db="EMBL/GenBank/DDBJ databases">
        <title>Litoreibacter badius sp. nov., a novel bacteriochlorophyll a-containing bacterium in the genus Litoreibacter.</title>
        <authorList>
            <person name="Kanamuro M."/>
            <person name="Takabe Y."/>
            <person name="Mori K."/>
            <person name="Takaichi S."/>
            <person name="Hanada S."/>
        </authorList>
    </citation>
    <scope>NUCLEOTIDE SEQUENCE [LARGE SCALE GENOMIC DNA]</scope>
    <source>
        <strain evidence="7 8">K6</strain>
    </source>
</reference>